<dbReference type="Pfam" id="PF03975">
    <property type="entry name" value="CheD"/>
    <property type="match status" value="1"/>
</dbReference>
<dbReference type="Proteomes" id="UP000232638">
    <property type="component" value="Chromosome"/>
</dbReference>
<protein>
    <submittedName>
        <fullName evidence="4">Uncharacterized protein</fullName>
    </submittedName>
</protein>
<dbReference type="OrthoDB" id="9807202at2"/>
<organism evidence="4 5">
    <name type="scientific">Candidatus Thiodictyon syntrophicum</name>
    <dbReference type="NCBI Taxonomy" id="1166950"/>
    <lineage>
        <taxon>Bacteria</taxon>
        <taxon>Pseudomonadati</taxon>
        <taxon>Pseudomonadota</taxon>
        <taxon>Gammaproteobacteria</taxon>
        <taxon>Chromatiales</taxon>
        <taxon>Chromatiaceae</taxon>
        <taxon>Thiodictyon</taxon>
    </lineage>
</organism>
<dbReference type="SUPFAM" id="SSF64438">
    <property type="entry name" value="CNF1/YfiH-like putative cysteine hydrolases"/>
    <property type="match status" value="1"/>
</dbReference>
<dbReference type="InterPro" id="IPR038592">
    <property type="entry name" value="CheD-like_sf"/>
</dbReference>
<evidence type="ECO:0000256" key="2">
    <source>
        <dbReference type="ARBA" id="ARBA00022801"/>
    </source>
</evidence>
<keyword evidence="1" id="KW-0145">Chemotaxis</keyword>
<feature type="region of interest" description="Disordered" evidence="3">
    <location>
        <begin position="50"/>
        <end position="70"/>
    </location>
</feature>
<dbReference type="InterPro" id="IPR011324">
    <property type="entry name" value="Cytotoxic_necrot_fac-like_cat"/>
</dbReference>
<sequence>MREAGVPIVAEDVGGGYPRKIDYCPADGRARIKRLRDLRNATIAERDQSFLGQSADGLPTPRYCQPSRQE</sequence>
<dbReference type="KEGG" id="tsy:THSYN_10385"/>
<dbReference type="EMBL" id="CP020370">
    <property type="protein sequence ID" value="AUB84722.1"/>
    <property type="molecule type" value="Genomic_DNA"/>
</dbReference>
<gene>
    <name evidence="4" type="ORF">THSYN_10385</name>
</gene>
<evidence type="ECO:0000313" key="5">
    <source>
        <dbReference type="Proteomes" id="UP000232638"/>
    </source>
</evidence>
<keyword evidence="2" id="KW-0378">Hydrolase</keyword>
<evidence type="ECO:0000313" key="4">
    <source>
        <dbReference type="EMBL" id="AUB84722.1"/>
    </source>
</evidence>
<accession>A0A2K8UGS4</accession>
<keyword evidence="5" id="KW-1185">Reference proteome</keyword>
<reference evidence="4 5" key="1">
    <citation type="submission" date="2017-03" db="EMBL/GenBank/DDBJ databases">
        <title>Complete genome sequence of Candidatus 'Thiodictyon syntrophicum' sp. nov. strain Cad16T, a photolithoautotroph purple sulfur bacterium isolated from an alpine meromictic lake.</title>
        <authorList>
            <person name="Luedin S.M."/>
            <person name="Pothier J.F."/>
            <person name="Danza F."/>
            <person name="Storelli N."/>
            <person name="Wittwer M."/>
            <person name="Tonolla M."/>
        </authorList>
    </citation>
    <scope>NUCLEOTIDE SEQUENCE [LARGE SCALE GENOMIC DNA]</scope>
    <source>
        <strain evidence="4 5">Cad16T</strain>
    </source>
</reference>
<evidence type="ECO:0000256" key="3">
    <source>
        <dbReference type="SAM" id="MobiDB-lite"/>
    </source>
</evidence>
<dbReference type="Gene3D" id="3.30.1330.200">
    <property type="match status" value="1"/>
</dbReference>
<dbReference type="AlphaFoldDB" id="A0A2K8UGS4"/>
<evidence type="ECO:0000256" key="1">
    <source>
        <dbReference type="ARBA" id="ARBA00022500"/>
    </source>
</evidence>
<proteinExistence type="predicted"/>
<dbReference type="GO" id="GO:0050568">
    <property type="term" value="F:protein-glutamine glutaminase activity"/>
    <property type="evidence" value="ECO:0007669"/>
    <property type="project" value="InterPro"/>
</dbReference>
<dbReference type="RefSeq" id="WP_100922374.1">
    <property type="nucleotide sequence ID" value="NZ_CP020370.1"/>
</dbReference>
<name>A0A2K8UGS4_9GAMM</name>
<dbReference type="InterPro" id="IPR005659">
    <property type="entry name" value="Chemorcpt_Glu_NH3ase_CheD"/>
</dbReference>
<dbReference type="GO" id="GO:0006935">
    <property type="term" value="P:chemotaxis"/>
    <property type="evidence" value="ECO:0007669"/>
    <property type="project" value="UniProtKB-KW"/>
</dbReference>